<evidence type="ECO:0000313" key="2">
    <source>
        <dbReference type="EMBL" id="PIK55253.1"/>
    </source>
</evidence>
<accession>A0A2G8L4R1</accession>
<dbReference type="InterPro" id="IPR029058">
    <property type="entry name" value="AB_hydrolase_fold"/>
</dbReference>
<dbReference type="InterPro" id="IPR050266">
    <property type="entry name" value="AB_hydrolase_sf"/>
</dbReference>
<dbReference type="InterPro" id="IPR000073">
    <property type="entry name" value="AB_hydrolase_1"/>
</dbReference>
<dbReference type="SUPFAM" id="SSF53474">
    <property type="entry name" value="alpha/beta-Hydrolases"/>
    <property type="match status" value="1"/>
</dbReference>
<feature type="domain" description="AB hydrolase-1" evidence="1">
    <location>
        <begin position="39"/>
        <end position="286"/>
    </location>
</feature>
<dbReference type="Gene3D" id="3.40.50.1820">
    <property type="entry name" value="alpha/beta hydrolase"/>
    <property type="match status" value="1"/>
</dbReference>
<dbReference type="Proteomes" id="UP000230750">
    <property type="component" value="Unassembled WGS sequence"/>
</dbReference>
<dbReference type="EMBL" id="MRZV01000222">
    <property type="protein sequence ID" value="PIK55253.1"/>
    <property type="molecule type" value="Genomic_DNA"/>
</dbReference>
<dbReference type="PANTHER" id="PTHR43798:SF33">
    <property type="entry name" value="HYDROLASE, PUTATIVE (AFU_ORTHOLOGUE AFUA_2G14860)-RELATED"/>
    <property type="match status" value="1"/>
</dbReference>
<dbReference type="Pfam" id="PF00561">
    <property type="entry name" value="Abhydrolase_1"/>
    <property type="match status" value="1"/>
</dbReference>
<comment type="caution">
    <text evidence="2">The sequence shown here is derived from an EMBL/GenBank/DDBJ whole genome shotgun (WGS) entry which is preliminary data.</text>
</comment>
<dbReference type="AlphaFoldDB" id="A0A2G8L4R1"/>
<evidence type="ECO:0000313" key="3">
    <source>
        <dbReference type="Proteomes" id="UP000230750"/>
    </source>
</evidence>
<dbReference type="STRING" id="307972.A0A2G8L4R1"/>
<dbReference type="GO" id="GO:0016020">
    <property type="term" value="C:membrane"/>
    <property type="evidence" value="ECO:0007669"/>
    <property type="project" value="TreeGrafter"/>
</dbReference>
<gene>
    <name evidence="2" type="ORF">BSL78_07849</name>
</gene>
<keyword evidence="3" id="KW-1185">Reference proteome</keyword>
<proteinExistence type="predicted"/>
<protein>
    <submittedName>
        <fullName evidence="2">Putative mesoderm-specific transcript protein</fullName>
    </submittedName>
</protein>
<organism evidence="2 3">
    <name type="scientific">Stichopus japonicus</name>
    <name type="common">Sea cucumber</name>
    <dbReference type="NCBI Taxonomy" id="307972"/>
    <lineage>
        <taxon>Eukaryota</taxon>
        <taxon>Metazoa</taxon>
        <taxon>Echinodermata</taxon>
        <taxon>Eleutherozoa</taxon>
        <taxon>Echinozoa</taxon>
        <taxon>Holothuroidea</taxon>
        <taxon>Aspidochirotacea</taxon>
        <taxon>Aspidochirotida</taxon>
        <taxon>Stichopodidae</taxon>
        <taxon>Apostichopus</taxon>
    </lineage>
</organism>
<dbReference type="GO" id="GO:0047372">
    <property type="term" value="F:monoacylglycerol lipase activity"/>
    <property type="evidence" value="ECO:0007669"/>
    <property type="project" value="TreeGrafter"/>
</dbReference>
<dbReference type="PANTHER" id="PTHR43798">
    <property type="entry name" value="MONOACYLGLYCEROL LIPASE"/>
    <property type="match status" value="1"/>
</dbReference>
<evidence type="ECO:0000259" key="1">
    <source>
        <dbReference type="Pfam" id="PF00561"/>
    </source>
</evidence>
<reference evidence="2 3" key="1">
    <citation type="journal article" date="2017" name="PLoS Biol.">
        <title>The sea cucumber genome provides insights into morphological evolution and visceral regeneration.</title>
        <authorList>
            <person name="Zhang X."/>
            <person name="Sun L."/>
            <person name="Yuan J."/>
            <person name="Sun Y."/>
            <person name="Gao Y."/>
            <person name="Zhang L."/>
            <person name="Li S."/>
            <person name="Dai H."/>
            <person name="Hamel J.F."/>
            <person name="Liu C."/>
            <person name="Yu Y."/>
            <person name="Liu S."/>
            <person name="Lin W."/>
            <person name="Guo K."/>
            <person name="Jin S."/>
            <person name="Xu P."/>
            <person name="Storey K.B."/>
            <person name="Huan P."/>
            <person name="Zhang T."/>
            <person name="Zhou Y."/>
            <person name="Zhang J."/>
            <person name="Lin C."/>
            <person name="Li X."/>
            <person name="Xing L."/>
            <person name="Huo D."/>
            <person name="Sun M."/>
            <person name="Wang L."/>
            <person name="Mercier A."/>
            <person name="Li F."/>
            <person name="Yang H."/>
            <person name="Xiang J."/>
        </authorList>
    </citation>
    <scope>NUCLEOTIDE SEQUENCE [LARGE SCALE GENOMIC DNA]</scope>
    <source>
        <strain evidence="2">Shaxun</strain>
        <tissue evidence="2">Muscle</tissue>
    </source>
</reference>
<name>A0A2G8L4R1_STIJA</name>
<dbReference type="OrthoDB" id="7130006at2759"/>
<sequence>MSKMLEDYEGKMVLDKCGYVRALDKCGYVWDSLTERFGRVIAADFLGYGLSDKPVQYDYSIVDQADMVEALLEKLGVNAVHILGHDMGDTVGQELIARYNEGKAKFDIHSVCLMNGGMFDDHSWSCAFVKLIELVLFEKKCPTTTRFSSELPLGFHMKDPSQSLLALVAMRLMGKISFSKGLGETFGPQTQPSAEEFEDYWALLRYNDGNLVQHGIIQYLPQRFANRERWVPALYNTKLPLHLVFGPSDPVNPAATFLVKYKELVKNSGVTELSSNVGHYLHLEDPQAVVGAYFNFLDSLKNK</sequence>
<dbReference type="GO" id="GO:0046464">
    <property type="term" value="P:acylglycerol catabolic process"/>
    <property type="evidence" value="ECO:0007669"/>
    <property type="project" value="TreeGrafter"/>
</dbReference>